<evidence type="ECO:0000259" key="2">
    <source>
        <dbReference type="Pfam" id="PF00188"/>
    </source>
</evidence>
<dbReference type="Pfam" id="PF00188">
    <property type="entry name" value="CAP"/>
    <property type="match status" value="1"/>
</dbReference>
<dbReference type="EMBL" id="LT629740">
    <property type="protein sequence ID" value="SDT31165.1"/>
    <property type="molecule type" value="Genomic_DNA"/>
</dbReference>
<dbReference type="InterPro" id="IPR035940">
    <property type="entry name" value="CAP_sf"/>
</dbReference>
<dbReference type="SUPFAM" id="SSF55797">
    <property type="entry name" value="PR-1-like"/>
    <property type="match status" value="1"/>
</dbReference>
<dbReference type="CDD" id="cd05379">
    <property type="entry name" value="CAP_bacterial"/>
    <property type="match status" value="1"/>
</dbReference>
<feature type="chain" id="PRO_5009267492" evidence="1">
    <location>
        <begin position="20"/>
        <end position="191"/>
    </location>
</feature>
<feature type="signal peptide" evidence="1">
    <location>
        <begin position="1"/>
        <end position="19"/>
    </location>
</feature>
<keyword evidence="4" id="KW-1185">Reference proteome</keyword>
<accession>A0A1H1ZBK2</accession>
<sequence>MKKLIFGCLLTVVTFLGVAAHTRQPDGEKEFKKEFLNRINSVRTKGCTCGVIYMPPAPPLVWNDLLQKSAEGHAWDMSNNKYFSHTSKDGRSMEDRIVAAGYSIKGYKSFMIGENIAAGQESIEEVMDGWFKSEGHCKNLMNPAFKEVGVAENHHYWVQDFGARESFSTEQQRLIKSGRLHVTEVPTASSH</sequence>
<dbReference type="OrthoDB" id="982527at2"/>
<organism evidence="3 4">
    <name type="scientific">Mucilaginibacter mallensis</name>
    <dbReference type="NCBI Taxonomy" id="652787"/>
    <lineage>
        <taxon>Bacteria</taxon>
        <taxon>Pseudomonadati</taxon>
        <taxon>Bacteroidota</taxon>
        <taxon>Sphingobacteriia</taxon>
        <taxon>Sphingobacteriales</taxon>
        <taxon>Sphingobacteriaceae</taxon>
        <taxon>Mucilaginibacter</taxon>
    </lineage>
</organism>
<dbReference type="Proteomes" id="UP000199679">
    <property type="component" value="Chromosome I"/>
</dbReference>
<dbReference type="Gene3D" id="3.40.33.10">
    <property type="entry name" value="CAP"/>
    <property type="match status" value="1"/>
</dbReference>
<dbReference type="STRING" id="652787.SAMN05216490_3049"/>
<keyword evidence="1" id="KW-0732">Signal</keyword>
<dbReference type="RefSeq" id="WP_091374526.1">
    <property type="nucleotide sequence ID" value="NZ_LT629740.1"/>
</dbReference>
<dbReference type="PANTHER" id="PTHR31157">
    <property type="entry name" value="SCP DOMAIN-CONTAINING PROTEIN"/>
    <property type="match status" value="1"/>
</dbReference>
<evidence type="ECO:0000313" key="4">
    <source>
        <dbReference type="Proteomes" id="UP000199679"/>
    </source>
</evidence>
<feature type="domain" description="SCP" evidence="2">
    <location>
        <begin position="36"/>
        <end position="154"/>
    </location>
</feature>
<reference evidence="3 4" key="1">
    <citation type="submission" date="2016-10" db="EMBL/GenBank/DDBJ databases">
        <authorList>
            <person name="de Groot N.N."/>
        </authorList>
    </citation>
    <scope>NUCLEOTIDE SEQUENCE [LARGE SCALE GENOMIC DNA]</scope>
    <source>
        <strain evidence="3 4">MP1X4</strain>
    </source>
</reference>
<dbReference type="PANTHER" id="PTHR31157:SF1">
    <property type="entry name" value="SCP DOMAIN-CONTAINING PROTEIN"/>
    <property type="match status" value="1"/>
</dbReference>
<dbReference type="InterPro" id="IPR014044">
    <property type="entry name" value="CAP_dom"/>
</dbReference>
<name>A0A1H1ZBK2_MUCMA</name>
<evidence type="ECO:0000256" key="1">
    <source>
        <dbReference type="SAM" id="SignalP"/>
    </source>
</evidence>
<protein>
    <submittedName>
        <fullName evidence="3">Uncharacterized conserved protein YkwD, contains CAP (CSP/antigen 5/PR1) domain</fullName>
    </submittedName>
</protein>
<dbReference type="AlphaFoldDB" id="A0A1H1ZBK2"/>
<gene>
    <name evidence="3" type="ORF">SAMN05216490_3049</name>
</gene>
<evidence type="ECO:0000313" key="3">
    <source>
        <dbReference type="EMBL" id="SDT31165.1"/>
    </source>
</evidence>
<proteinExistence type="predicted"/>